<name>A0A1I6TPJ3_9CAUL</name>
<sequence>MAYDATTGAAPRRSRRRNALLEALELFRAADPNVRLSTVLAFLYLCENEGFCISELAAASGMTLATASRASRSLIAPGAPGALAPALGLAELRPLGKVRALHLSPAGRDLRDRLDATIVQATTII</sequence>
<dbReference type="AlphaFoldDB" id="A0A1I6TPJ3"/>
<accession>A0A1I6TPJ3</accession>
<dbReference type="EMBL" id="FOZV01000014">
    <property type="protein sequence ID" value="SFS91064.1"/>
    <property type="molecule type" value="Genomic_DNA"/>
</dbReference>
<dbReference type="STRING" id="871741.SAMN05192570_0229"/>
<proteinExistence type="predicted"/>
<dbReference type="InterPro" id="IPR036388">
    <property type="entry name" value="WH-like_DNA-bd_sf"/>
</dbReference>
<evidence type="ECO:0000313" key="1">
    <source>
        <dbReference type="EMBL" id="SFS91064.1"/>
    </source>
</evidence>
<organism evidence="1 2">
    <name type="scientific">Brevundimonas viscosa</name>
    <dbReference type="NCBI Taxonomy" id="871741"/>
    <lineage>
        <taxon>Bacteria</taxon>
        <taxon>Pseudomonadati</taxon>
        <taxon>Pseudomonadota</taxon>
        <taxon>Alphaproteobacteria</taxon>
        <taxon>Caulobacterales</taxon>
        <taxon>Caulobacteraceae</taxon>
        <taxon>Brevundimonas</taxon>
    </lineage>
</organism>
<dbReference type="InterPro" id="IPR036390">
    <property type="entry name" value="WH_DNA-bd_sf"/>
</dbReference>
<evidence type="ECO:0008006" key="3">
    <source>
        <dbReference type="Google" id="ProtNLM"/>
    </source>
</evidence>
<reference evidence="2" key="1">
    <citation type="submission" date="2016-10" db="EMBL/GenBank/DDBJ databases">
        <authorList>
            <person name="Varghese N."/>
            <person name="Submissions S."/>
        </authorList>
    </citation>
    <scope>NUCLEOTIDE SEQUENCE [LARGE SCALE GENOMIC DNA]</scope>
    <source>
        <strain evidence="2">CGMCC 1.10683</strain>
    </source>
</reference>
<dbReference type="Proteomes" id="UP000198788">
    <property type="component" value="Unassembled WGS sequence"/>
</dbReference>
<keyword evidence="2" id="KW-1185">Reference proteome</keyword>
<dbReference type="SUPFAM" id="SSF46785">
    <property type="entry name" value="Winged helix' DNA-binding domain"/>
    <property type="match status" value="1"/>
</dbReference>
<dbReference type="RefSeq" id="WP_092313751.1">
    <property type="nucleotide sequence ID" value="NZ_FOZV01000014.1"/>
</dbReference>
<evidence type="ECO:0000313" key="2">
    <source>
        <dbReference type="Proteomes" id="UP000198788"/>
    </source>
</evidence>
<dbReference type="Gene3D" id="1.10.10.10">
    <property type="entry name" value="Winged helix-like DNA-binding domain superfamily/Winged helix DNA-binding domain"/>
    <property type="match status" value="1"/>
</dbReference>
<protein>
    <recommendedName>
        <fullName evidence="3">DNA-binding transcriptional regulator, MarR family</fullName>
    </recommendedName>
</protein>
<dbReference type="OrthoDB" id="8094158at2"/>
<gene>
    <name evidence="1" type="ORF">SAMN05192570_0229</name>
</gene>